<dbReference type="AlphaFoldDB" id="A0A8X6PZL5"/>
<dbReference type="OrthoDB" id="8194935at2759"/>
<dbReference type="GO" id="GO:0071897">
    <property type="term" value="P:DNA biosynthetic process"/>
    <property type="evidence" value="ECO:0007669"/>
    <property type="project" value="UniProtKB-ARBA"/>
</dbReference>
<evidence type="ECO:0000313" key="1">
    <source>
        <dbReference type="EMBL" id="GFT98007.1"/>
    </source>
</evidence>
<dbReference type="InterPro" id="IPR043502">
    <property type="entry name" value="DNA/RNA_pol_sf"/>
</dbReference>
<comment type="caution">
    <text evidence="1">The sequence shown here is derived from an EMBL/GenBank/DDBJ whole genome shotgun (WGS) entry which is preliminary data.</text>
</comment>
<protein>
    <submittedName>
        <fullName evidence="1">DUF1758 domain-containing protein</fullName>
    </submittedName>
</protein>
<gene>
    <name evidence="1" type="primary">AVEN_89329_1</name>
    <name evidence="1" type="ORF">NPIL_21461</name>
</gene>
<dbReference type="EMBL" id="BMAW01026593">
    <property type="protein sequence ID" value="GFT98007.1"/>
    <property type="molecule type" value="Genomic_DNA"/>
</dbReference>
<reference evidence="1" key="1">
    <citation type="submission" date="2020-08" db="EMBL/GenBank/DDBJ databases">
        <title>Multicomponent nature underlies the extraordinary mechanical properties of spider dragline silk.</title>
        <authorList>
            <person name="Kono N."/>
            <person name="Nakamura H."/>
            <person name="Mori M."/>
            <person name="Yoshida Y."/>
            <person name="Ohtoshi R."/>
            <person name="Malay A.D."/>
            <person name="Moran D.A.P."/>
            <person name="Tomita M."/>
            <person name="Numata K."/>
            <person name="Arakawa K."/>
        </authorList>
    </citation>
    <scope>NUCLEOTIDE SEQUENCE</scope>
</reference>
<dbReference type="SUPFAM" id="SSF56672">
    <property type="entry name" value="DNA/RNA polymerases"/>
    <property type="match status" value="1"/>
</dbReference>
<dbReference type="Proteomes" id="UP000887013">
    <property type="component" value="Unassembled WGS sequence"/>
</dbReference>
<name>A0A8X6PZL5_NEPPI</name>
<organism evidence="1 2">
    <name type="scientific">Nephila pilipes</name>
    <name type="common">Giant wood spider</name>
    <name type="synonym">Nephila maculata</name>
    <dbReference type="NCBI Taxonomy" id="299642"/>
    <lineage>
        <taxon>Eukaryota</taxon>
        <taxon>Metazoa</taxon>
        <taxon>Ecdysozoa</taxon>
        <taxon>Arthropoda</taxon>
        <taxon>Chelicerata</taxon>
        <taxon>Arachnida</taxon>
        <taxon>Araneae</taxon>
        <taxon>Araneomorphae</taxon>
        <taxon>Entelegynae</taxon>
        <taxon>Araneoidea</taxon>
        <taxon>Nephilidae</taxon>
        <taxon>Nephila</taxon>
    </lineage>
</organism>
<proteinExistence type="predicted"/>
<sequence>MTTKLHVVFKASSETRNWTSVNNLQSNGGVIKDYLISIIRFHKHPYAYIEDIQKMYRTINIHHRKRNLRSIVWKYSKLSAVKTFEFVTFTYGAVSAPFLATRMLIQITRDETHNFCLAASIVMEDFYIEDMQSEEKSLLECTSIKPQLTSMLIRACIKLHNDEIITHNCPLLLKPAMNFKFRNRIFK</sequence>
<evidence type="ECO:0000313" key="2">
    <source>
        <dbReference type="Proteomes" id="UP000887013"/>
    </source>
</evidence>
<keyword evidence="2" id="KW-1185">Reference proteome</keyword>
<accession>A0A8X6PZL5</accession>